<gene>
    <name evidence="1" type="ordered locus">PG_2112</name>
</gene>
<dbReference type="EnsemblBacteria" id="AAQ67071">
    <property type="protein sequence ID" value="AAQ67071"/>
    <property type="gene ID" value="PG_2112"/>
</dbReference>
<dbReference type="AlphaFoldDB" id="Q7MT69"/>
<organism evidence="1 2">
    <name type="scientific">Porphyromonas gingivalis (strain ATCC BAA-308 / W83)</name>
    <dbReference type="NCBI Taxonomy" id="242619"/>
    <lineage>
        <taxon>Bacteria</taxon>
        <taxon>Pseudomonadati</taxon>
        <taxon>Bacteroidota</taxon>
        <taxon>Bacteroidia</taxon>
        <taxon>Bacteroidales</taxon>
        <taxon>Porphyromonadaceae</taxon>
        <taxon>Porphyromonas</taxon>
    </lineage>
</organism>
<proteinExistence type="predicted"/>
<evidence type="ECO:0000313" key="1">
    <source>
        <dbReference type="EMBL" id="AAQ67071.1"/>
    </source>
</evidence>
<reference evidence="1 2" key="1">
    <citation type="journal article" date="2003" name="J. Bacteriol.">
        <title>Complete genome sequence of the oral pathogenic bacterium Porphyromonas gingivalis strain W83.</title>
        <authorList>
            <person name="Nelson K."/>
            <person name="Fleishmann R."/>
            <person name="DeBoy R."/>
            <person name="Paulsen I."/>
            <person name="Fouts D."/>
            <person name="Eisen J."/>
            <person name="Daugherty S."/>
            <person name="Dodson R."/>
            <person name="Durkin A."/>
            <person name="Gwinn M."/>
            <person name="Haft D."/>
            <person name="Kolonay J."/>
            <person name="Nelson W."/>
            <person name="White O."/>
            <person name="Mason T."/>
            <person name="Tallon L."/>
            <person name="Gray J."/>
            <person name="Granger D."/>
            <person name="Tettelin H."/>
            <person name="Dong H."/>
            <person name="Galvin J."/>
            <person name="Duncan M."/>
            <person name="Dewhirst F."/>
            <person name="Fraser C."/>
        </authorList>
    </citation>
    <scope>NUCLEOTIDE SEQUENCE [LARGE SCALE GENOMIC DNA]</scope>
    <source>
        <strain evidence="2">ATCC BAA-308 / W83</strain>
    </source>
</reference>
<keyword evidence="2" id="KW-1185">Reference proteome</keyword>
<evidence type="ECO:0000313" key="2">
    <source>
        <dbReference type="Proteomes" id="UP000000588"/>
    </source>
</evidence>
<sequence length="370" mass="41166">MVDRPQWGASPEAAGTHSVYSILHPSAGIIRIRSMGIISACRIAILAGKHPRSGLSRANVGILSYNPENTPEKKRKLQEKNVFLQIRLRQSFNNLIPSLPFRIDNTKKITEMKKTTLTGSICALLLFLGLSANAQSKLKIKSIEAATTFSSATAGNGFGGNIFGMDMSIRMRVHHSILPEGLDFSVGIHERRAHWEEAGSPKLMYTNVPSIIGIVEKVIVFEDAEDFFDKKALGRFLISLGISYTKHLGAYWGWTNDAHILFSPIPKSKVHYDTYTRAGSDLVLQSEDVATVSNGFSPGIGLKSSIWWKMPIKSKYDFRLGFSLGYEYLNLLYPYRNFKLDGNKPLSALSPRMNHIGHVGFNFTVGLWTN</sequence>
<dbReference type="KEGG" id="pgi:PG_2112"/>
<dbReference type="STRING" id="242619.PG_2112"/>
<protein>
    <recommendedName>
        <fullName evidence="3">Outer membrane protein beta-barrel domain-containing protein</fullName>
    </recommendedName>
</protein>
<dbReference type="EMBL" id="AE015924">
    <property type="protein sequence ID" value="AAQ67071.1"/>
    <property type="molecule type" value="Genomic_DNA"/>
</dbReference>
<evidence type="ECO:0008006" key="3">
    <source>
        <dbReference type="Google" id="ProtNLM"/>
    </source>
</evidence>
<name>Q7MT69_PORGI</name>
<dbReference type="HOGENOM" id="CLU_063662_0_0_10"/>
<dbReference type="Proteomes" id="UP000000588">
    <property type="component" value="Chromosome"/>
</dbReference>
<accession>Q7MT69</accession>